<dbReference type="EMBL" id="CM037151">
    <property type="protein sequence ID" value="KAH7844540.1"/>
    <property type="molecule type" value="Genomic_DNA"/>
</dbReference>
<comment type="caution">
    <text evidence="1">The sequence shown here is derived from an EMBL/GenBank/DDBJ whole genome shotgun (WGS) entry which is preliminary data.</text>
</comment>
<keyword evidence="2" id="KW-1185">Reference proteome</keyword>
<gene>
    <name evidence="1" type="ORF">Vadar_029131</name>
</gene>
<proteinExistence type="predicted"/>
<evidence type="ECO:0000313" key="1">
    <source>
        <dbReference type="EMBL" id="KAH7844540.1"/>
    </source>
</evidence>
<name>A0ACB7XVH1_9ERIC</name>
<evidence type="ECO:0000313" key="2">
    <source>
        <dbReference type="Proteomes" id="UP000828048"/>
    </source>
</evidence>
<accession>A0ACB7XVH1</accession>
<protein>
    <submittedName>
        <fullName evidence="1">Uncharacterized protein</fullName>
    </submittedName>
</protein>
<sequence length="251" mass="28790">MVDNSSNPLLNQNDGEAVPNSTPDCPSKLRSHVWQHFSKANVNGVSKAICNYCKKQFASGTNSGTSHLSNHYERKHKKGSLRQQVLKNNFNKENPQLTSYTFDHDTAKKELASAIIMHDYPLSIVDHVGFKRYSLSLQSLFKVPCRNTIKGEIFKIYDYEKVKTLSLVESNQSRLAIMTNMWTSSNQKRGFMAITAHFIDDAWTLQSRILRFTYVPCPHTKEVLCDTLLDCLLDWNLDRKISYITVDKLHK</sequence>
<dbReference type="Proteomes" id="UP000828048">
    <property type="component" value="Chromosome 1"/>
</dbReference>
<organism evidence="1 2">
    <name type="scientific">Vaccinium darrowii</name>
    <dbReference type="NCBI Taxonomy" id="229202"/>
    <lineage>
        <taxon>Eukaryota</taxon>
        <taxon>Viridiplantae</taxon>
        <taxon>Streptophyta</taxon>
        <taxon>Embryophyta</taxon>
        <taxon>Tracheophyta</taxon>
        <taxon>Spermatophyta</taxon>
        <taxon>Magnoliopsida</taxon>
        <taxon>eudicotyledons</taxon>
        <taxon>Gunneridae</taxon>
        <taxon>Pentapetalae</taxon>
        <taxon>asterids</taxon>
        <taxon>Ericales</taxon>
        <taxon>Ericaceae</taxon>
        <taxon>Vaccinioideae</taxon>
        <taxon>Vaccinieae</taxon>
        <taxon>Vaccinium</taxon>
    </lineage>
</organism>
<reference evidence="1 2" key="1">
    <citation type="journal article" date="2021" name="Hortic Res">
        <title>High-quality reference genome and annotation aids understanding of berry development for evergreen blueberry (Vaccinium darrowii).</title>
        <authorList>
            <person name="Yu J."/>
            <person name="Hulse-Kemp A.M."/>
            <person name="Babiker E."/>
            <person name="Staton M."/>
        </authorList>
    </citation>
    <scope>NUCLEOTIDE SEQUENCE [LARGE SCALE GENOMIC DNA]</scope>
    <source>
        <strain evidence="2">cv. NJ 8807/NJ 8810</strain>
        <tissue evidence="1">Young leaf</tissue>
    </source>
</reference>